<dbReference type="SUPFAM" id="SSF50998">
    <property type="entry name" value="Quinoprotein alcohol dehydrogenase-like"/>
    <property type="match status" value="1"/>
</dbReference>
<organism evidence="9 10">
    <name type="scientific">Ectopseudomonas composti</name>
    <dbReference type="NCBI Taxonomy" id="658457"/>
    <lineage>
        <taxon>Bacteria</taxon>
        <taxon>Pseudomonadati</taxon>
        <taxon>Pseudomonadota</taxon>
        <taxon>Gammaproteobacteria</taxon>
        <taxon>Pseudomonadales</taxon>
        <taxon>Pseudomonadaceae</taxon>
        <taxon>Ectopseudomonas</taxon>
    </lineage>
</organism>
<sequence>MNRLLSSSLAKTISYALLSTALLGAADAYATVSQSPLSLTVGVPPNLILTLDESGSMSWGYVPDSIEGDVISGSNITRLYAATTFNPMYYNPNTKYTTPPFFDINGNEVQLSTSFTNAPINGFRPNDGTLDLSNYYRPTGKEYRMPNGAHNRLNGPTSDFQVDITFSSNTTKTETSAAGIIFEVTRSGSNNNNRTYNCKINTGGPVTDTTNFSCTRSNNTYTARTPAYYYTFDQSLPSCNSSTSNTNCYKLTFVAESEKQNFAIWYSFYRTRALATLSATSLSFAQLSPAIRMTWQNLATCTTFTGSDTDNCKDNRLRQYDSQHKGQFYSWLKDIYFNKGTPLPAAMKRAGEFLKQDVAWHKYPNSRDASNRNTTDNTYACRASYHILMTDGMWNETTSNPSSFSHDGDNIALPDDENYTKQRPYYDAQASTLADLAMHYWATDLNPNLGNKLPAYIPFKSGNTTTDYWDARNDPATWQHMTNFVMGLGLTNSLNKSNIPWAGSTHSGIGYEALAAGSVDWPQASSGSSNNVYDLWHSAINSRGEFFSADSPEAMVQAFDDVLSRIADRKSTAARPAVNSGQISTDEDDNGIVKTVSYQTSYASDDNWSGDVKRFEKGWNAQTSAFETREIWSAKSQVPGAASRIIKIAGTNNSGLADFTWANAGASATVGTLAYFLSRDPENGNVVDNRGSQRLSYLRGVRTGEGTTFRQRSGVLGDFYSSTPAVVSGPRYLVNFSNRLEDNTAYSDFVQSIAERQPRIYVGGNDGMLHGFNASTGVEEFAFIPTAVFHKLNKLTGANYSHEFYVDGPPIVADVFDGTEWRTILVGTLRAGGKSIFALDVTTPGEEKLLWEFDDSDLPEEALARMGYSFSQPTIARLHTGTWAVVFGNGYESANNTNGKAALFIVDAMEGTLLKSLEVSGVDGVANGLSTPKLGDYNADGIADYAYAGDLQGNLWRFDLLRNGRSDSAPFTRDDDGESAINDFEVAYGGEPLFSATSSNNDSRQPITSAPSLVRHPTGVGYLAIFGTGKFFETNDKDGDKTMPQTVYGIWDKQTLGEEASDPNISRSSLQEQEITNQVTVAADGSSRQGLVISNNAVDWYGSDTESAQKGWWLDLRQSDGEMVVENMSQLGRTVFFQTLIPNDDPCGDGATNWTFAINPFTGGRTPHNAFDYTPTSDVGTNNISAIRQDGEGGGTLSQNSDNSFQYCTGQECTNIYPDPSSIGRQSWRRVELE</sequence>
<protein>
    <submittedName>
        <fullName evidence="9">Pilus assembly protein PilY</fullName>
    </submittedName>
</protein>
<evidence type="ECO:0000313" key="9">
    <source>
        <dbReference type="EMBL" id="EZH77647.1"/>
    </source>
</evidence>
<comment type="similarity">
    <text evidence="2">Belongs to the PilY1 family.</text>
</comment>
<accession>A0ABN0S7E6</accession>
<evidence type="ECO:0000256" key="7">
    <source>
        <dbReference type="SAM" id="SignalP"/>
    </source>
</evidence>
<evidence type="ECO:0000256" key="2">
    <source>
        <dbReference type="ARBA" id="ARBA00008387"/>
    </source>
</evidence>
<dbReference type="EMBL" id="JFJN01000086">
    <property type="protein sequence ID" value="EZH77647.1"/>
    <property type="molecule type" value="Genomic_DNA"/>
</dbReference>
<evidence type="ECO:0000259" key="8">
    <source>
        <dbReference type="Pfam" id="PF05567"/>
    </source>
</evidence>
<feature type="domain" description="PilY1 beta-propeller" evidence="8">
    <location>
        <begin position="716"/>
        <end position="1078"/>
    </location>
</feature>
<proteinExistence type="inferred from homology"/>
<feature type="signal peptide" evidence="7">
    <location>
        <begin position="1"/>
        <end position="30"/>
    </location>
</feature>
<comment type="subcellular location">
    <subcellularLocation>
        <location evidence="1">Fimbrium</location>
    </subcellularLocation>
</comment>
<reference evidence="10" key="1">
    <citation type="journal article" date="2014" name="Genome Announc.">
        <title>Draft Genome Sequence of the algae degrading bacterium Pseudomonas mendocina AD6.</title>
        <authorList>
            <person name="Barney B.M."/>
            <person name="Lenneman E.M."/>
        </authorList>
    </citation>
    <scope>NUCLEOTIDE SEQUENCE [LARGE SCALE GENOMIC DNA]</scope>
    <source>
        <strain evidence="10">AD6</strain>
    </source>
</reference>
<name>A0ABN0S7E6_9GAMM</name>
<dbReference type="InterPro" id="IPR011047">
    <property type="entry name" value="Quinoprotein_ADH-like_sf"/>
</dbReference>
<keyword evidence="6" id="KW-0281">Fimbrium</keyword>
<keyword evidence="5" id="KW-0106">Calcium</keyword>
<evidence type="ECO:0000256" key="1">
    <source>
        <dbReference type="ARBA" id="ARBA00004561"/>
    </source>
</evidence>
<evidence type="ECO:0000256" key="5">
    <source>
        <dbReference type="ARBA" id="ARBA00022837"/>
    </source>
</evidence>
<evidence type="ECO:0000256" key="6">
    <source>
        <dbReference type="ARBA" id="ARBA00023263"/>
    </source>
</evidence>
<evidence type="ECO:0000256" key="3">
    <source>
        <dbReference type="ARBA" id="ARBA00022558"/>
    </source>
</evidence>
<keyword evidence="7" id="KW-0732">Signal</keyword>
<gene>
    <name evidence="9" type="ORF">AU05_23850</name>
</gene>
<keyword evidence="3" id="KW-1029">Fimbrium biogenesis</keyword>
<keyword evidence="4" id="KW-0479">Metal-binding</keyword>
<keyword evidence="10" id="KW-1185">Reference proteome</keyword>
<feature type="chain" id="PRO_5046884094" evidence="7">
    <location>
        <begin position="31"/>
        <end position="1234"/>
    </location>
</feature>
<evidence type="ECO:0000256" key="4">
    <source>
        <dbReference type="ARBA" id="ARBA00022723"/>
    </source>
</evidence>
<dbReference type="Proteomes" id="UP000023842">
    <property type="component" value="Unassembled WGS sequence"/>
</dbReference>
<comment type="caution">
    <text evidence="9">The sequence shown here is derived from an EMBL/GenBank/DDBJ whole genome shotgun (WGS) entry which is preliminary data.</text>
</comment>
<dbReference type="InterPro" id="IPR008707">
    <property type="entry name" value="B-propeller_PilY1"/>
</dbReference>
<dbReference type="Pfam" id="PF05567">
    <property type="entry name" value="T4P_PilY1"/>
    <property type="match status" value="1"/>
</dbReference>
<dbReference type="RefSeq" id="WP_037004226.1">
    <property type="nucleotide sequence ID" value="NZ_JFJN01000086.1"/>
</dbReference>
<evidence type="ECO:0000313" key="10">
    <source>
        <dbReference type="Proteomes" id="UP000023842"/>
    </source>
</evidence>